<dbReference type="EMBL" id="LJKA01000073">
    <property type="protein sequence ID" value="KZD27674.1"/>
    <property type="molecule type" value="Genomic_DNA"/>
</dbReference>
<sequence length="310" mass="36464">MKNKRPDQFDMLDNITELEMLLLRKKKILILEGSSDRSFFKFLLAKSGEDIQTFCMGEKGSKSCKTDLIDLFEQYTDIQDNNLVLGVFDKDLEEKFEFGFQNLLYTEFHDLDCYHMYFSSFERFVVEFLDEPEIAKKMGFSPSKDIEKTRNFIERALAPLSILRLINKDEKLRIPLNKILPKSPAPIRKSRYEKFGEFINHDLFIDDEKLIHYIVSHSLGKNLDAKKIRTAYLNSSYPNIKFFSNGHDLISLLTHLVNVGRKWKGDKDDLEIEESLRLSTDLASFQEYTFTEKIMRWVLGEVYTEEYKCS</sequence>
<dbReference type="RefSeq" id="WP_063224796.1">
    <property type="nucleotide sequence ID" value="NZ_LJKA01000073.1"/>
</dbReference>
<organism evidence="1 2">
    <name type="scientific">Bacillus cereus</name>
    <dbReference type="NCBI Taxonomy" id="1396"/>
    <lineage>
        <taxon>Bacteria</taxon>
        <taxon>Bacillati</taxon>
        <taxon>Bacillota</taxon>
        <taxon>Bacilli</taxon>
        <taxon>Bacillales</taxon>
        <taxon>Bacillaceae</taxon>
        <taxon>Bacillus</taxon>
        <taxon>Bacillus cereus group</taxon>
    </lineage>
</organism>
<evidence type="ECO:0000313" key="2">
    <source>
        <dbReference type="Proteomes" id="UP000076501"/>
    </source>
</evidence>
<reference evidence="1 2" key="1">
    <citation type="submission" date="2015-09" db="EMBL/GenBank/DDBJ databases">
        <title>Bacillus cereus food isolates.</title>
        <authorList>
            <person name="Boekhorst J."/>
        </authorList>
    </citation>
    <scope>NUCLEOTIDE SEQUENCE [LARGE SCALE GENOMIC DNA]</scope>
    <source>
        <strain evidence="1 2">B4082</strain>
    </source>
</reference>
<gene>
    <name evidence="1" type="ORF">B4082_5211</name>
</gene>
<dbReference type="PATRIC" id="fig|1396.539.peg.5834"/>
<name>A0A161RB18_BACCE</name>
<proteinExistence type="predicted"/>
<evidence type="ECO:0000313" key="1">
    <source>
        <dbReference type="EMBL" id="KZD27674.1"/>
    </source>
</evidence>
<dbReference type="AlphaFoldDB" id="A0A161RB18"/>
<protein>
    <submittedName>
        <fullName evidence="1">Uncharacterized protein</fullName>
    </submittedName>
</protein>
<comment type="caution">
    <text evidence="1">The sequence shown here is derived from an EMBL/GenBank/DDBJ whole genome shotgun (WGS) entry which is preliminary data.</text>
</comment>
<accession>A0A161RB18</accession>
<dbReference type="Proteomes" id="UP000076501">
    <property type="component" value="Unassembled WGS sequence"/>
</dbReference>